<accession>A0A1Q2MHR3</accession>
<dbReference type="Gene3D" id="3.30.420.130">
    <property type="entry name" value="Dinitrogenase iron-molybdenum cofactor biosynthesis domain"/>
    <property type="match status" value="1"/>
</dbReference>
<dbReference type="InterPro" id="IPR036105">
    <property type="entry name" value="DiNase_FeMo-co_biosyn_sf"/>
</dbReference>
<evidence type="ECO:0000313" key="1">
    <source>
        <dbReference type="EMBL" id="AQQ71792.1"/>
    </source>
</evidence>
<organism evidence="1 2">
    <name type="scientific">Limihaloglobus sulfuriphilus</name>
    <dbReference type="NCBI Taxonomy" id="1851148"/>
    <lineage>
        <taxon>Bacteria</taxon>
        <taxon>Pseudomonadati</taxon>
        <taxon>Planctomycetota</taxon>
        <taxon>Phycisphaerae</taxon>
        <taxon>Sedimentisphaerales</taxon>
        <taxon>Sedimentisphaeraceae</taxon>
        <taxon>Limihaloglobus</taxon>
    </lineage>
</organism>
<reference evidence="2" key="1">
    <citation type="submission" date="2017-02" db="EMBL/GenBank/DDBJ databases">
        <title>Comparative genomics and description of representatives of a novel lineage of planctomycetes thriving in anoxic sediments.</title>
        <authorList>
            <person name="Spring S."/>
            <person name="Bunk B."/>
            <person name="Sproer C."/>
        </authorList>
    </citation>
    <scope>NUCLEOTIDE SEQUENCE [LARGE SCALE GENOMIC DNA]</scope>
    <source>
        <strain evidence="2">SM-Chi-D1</strain>
    </source>
</reference>
<sequence>MRIAISIWQNNVSSVFDFANKLLLVELENGKEKNRKEVFLTELSGQEKAIRLRRLNVDVLICGAISRSLNDVLNSSEIKVLPFVTGRTEQVLDAYKTGLLYLPKYALPGCWKGARKGFDSRQDRHNRDL</sequence>
<dbReference type="STRING" id="1851148.SMSP2_02171"/>
<gene>
    <name evidence="1" type="ORF">SMSP2_02171</name>
</gene>
<dbReference type="RefSeq" id="WP_146683933.1">
    <property type="nucleotide sequence ID" value="NZ_CP019646.1"/>
</dbReference>
<protein>
    <submittedName>
        <fullName evidence="1">Uncharacterized protein</fullName>
    </submittedName>
</protein>
<dbReference type="Proteomes" id="UP000188181">
    <property type="component" value="Chromosome"/>
</dbReference>
<dbReference type="OrthoDB" id="280278at2"/>
<evidence type="ECO:0000313" key="2">
    <source>
        <dbReference type="Proteomes" id="UP000188181"/>
    </source>
</evidence>
<dbReference type="EMBL" id="CP019646">
    <property type="protein sequence ID" value="AQQ71792.1"/>
    <property type="molecule type" value="Genomic_DNA"/>
</dbReference>
<keyword evidence="2" id="KW-1185">Reference proteome</keyword>
<proteinExistence type="predicted"/>
<dbReference type="KEGG" id="pbas:SMSP2_02171"/>
<name>A0A1Q2MHR3_9BACT</name>
<dbReference type="AlphaFoldDB" id="A0A1Q2MHR3"/>
<dbReference type="SUPFAM" id="SSF53146">
    <property type="entry name" value="Nitrogenase accessory factor-like"/>
    <property type="match status" value="1"/>
</dbReference>